<sequence length="186" mass="20770">MSFLSGLRGGTDVGFDGYDEFVPDHLPEPGPFLTDADVLTGTDHAALHRLTMDLFDERGVYDMTFGYNLAQLNLDQRHPDSGFRYAREADGKVLRAAFTPTTEFCPQSDTLTVGAFRAWNGLSDRHEYDVVRVRVDAMHHQSEAINERLRDLEARYRETGAVDPDEHETDAVGSETGVDATDDVPF</sequence>
<organism evidence="3 4">
    <name type="scientific">Haloarcula salina</name>
    <dbReference type="NCBI Taxonomy" id="1429914"/>
    <lineage>
        <taxon>Archaea</taxon>
        <taxon>Methanobacteriati</taxon>
        <taxon>Methanobacteriota</taxon>
        <taxon>Stenosarchaea group</taxon>
        <taxon>Halobacteria</taxon>
        <taxon>Halobacteriales</taxon>
        <taxon>Haloarculaceae</taxon>
        <taxon>Haloarcula</taxon>
    </lineage>
</organism>
<proteinExistence type="predicted"/>
<accession>A0AA41G831</accession>
<evidence type="ECO:0000313" key="4">
    <source>
        <dbReference type="Proteomes" id="UP001166304"/>
    </source>
</evidence>
<feature type="region of interest" description="Disordered" evidence="1">
    <location>
        <begin position="159"/>
        <end position="186"/>
    </location>
</feature>
<reference evidence="3" key="1">
    <citation type="submission" date="2021-06" db="EMBL/GenBank/DDBJ databases">
        <title>New haloarchaea isolates fom saline soil.</title>
        <authorList>
            <person name="Duran-Viseras A."/>
            <person name="Sanchez-Porro C.S."/>
            <person name="Ventosa A."/>
        </authorList>
    </citation>
    <scope>NUCLEOTIDE SEQUENCE</scope>
    <source>
        <strain evidence="3">JCM 18369</strain>
    </source>
</reference>
<gene>
    <name evidence="3" type="ORF">KTS37_08780</name>
</gene>
<comment type="caution">
    <text evidence="3">The sequence shown here is derived from an EMBL/GenBank/DDBJ whole genome shotgun (WGS) entry which is preliminary data.</text>
</comment>
<dbReference type="InterPro" id="IPR058311">
    <property type="entry name" value="DUF7998"/>
</dbReference>
<dbReference type="Proteomes" id="UP001166304">
    <property type="component" value="Unassembled WGS sequence"/>
</dbReference>
<dbReference type="Pfam" id="PF25979">
    <property type="entry name" value="DUF7998"/>
    <property type="match status" value="1"/>
</dbReference>
<evidence type="ECO:0000259" key="2">
    <source>
        <dbReference type="Pfam" id="PF25979"/>
    </source>
</evidence>
<dbReference type="AlphaFoldDB" id="A0AA41G831"/>
<dbReference type="EMBL" id="JAHQXE010000002">
    <property type="protein sequence ID" value="MBV0901882.1"/>
    <property type="molecule type" value="Genomic_DNA"/>
</dbReference>
<evidence type="ECO:0000256" key="1">
    <source>
        <dbReference type="SAM" id="MobiDB-lite"/>
    </source>
</evidence>
<keyword evidence="4" id="KW-1185">Reference proteome</keyword>
<name>A0AA41G831_9EURY</name>
<dbReference type="RefSeq" id="WP_162413068.1">
    <property type="nucleotide sequence ID" value="NZ_JAHQXE010000002.1"/>
</dbReference>
<evidence type="ECO:0000313" key="3">
    <source>
        <dbReference type="EMBL" id="MBV0901882.1"/>
    </source>
</evidence>
<feature type="domain" description="DUF7998" evidence="2">
    <location>
        <begin position="15"/>
        <end position="162"/>
    </location>
</feature>
<protein>
    <recommendedName>
        <fullName evidence="2">DUF7998 domain-containing protein</fullName>
    </recommendedName>
</protein>